<keyword evidence="3" id="KW-1185">Reference proteome</keyword>
<evidence type="ECO:0000256" key="1">
    <source>
        <dbReference type="SAM" id="MobiDB-lite"/>
    </source>
</evidence>
<dbReference type="AlphaFoldDB" id="A0A8J4M4Y6"/>
<proteinExistence type="predicted"/>
<organism evidence="2 3">
    <name type="scientific">Xylanibacillus composti</name>
    <dbReference type="NCBI Taxonomy" id="1572762"/>
    <lineage>
        <taxon>Bacteria</taxon>
        <taxon>Bacillati</taxon>
        <taxon>Bacillota</taxon>
        <taxon>Bacilli</taxon>
        <taxon>Bacillales</taxon>
        <taxon>Paenibacillaceae</taxon>
        <taxon>Xylanibacillus</taxon>
    </lineage>
</organism>
<dbReference type="EMBL" id="BOVK01000086">
    <property type="protein sequence ID" value="GIQ71406.1"/>
    <property type="molecule type" value="Genomic_DNA"/>
</dbReference>
<comment type="caution">
    <text evidence="2">The sequence shown here is derived from an EMBL/GenBank/DDBJ whole genome shotgun (WGS) entry which is preliminary data.</text>
</comment>
<accession>A0A8J4M4Y6</accession>
<sequence>MEQGILKTSNVGKLKASSDNNACIHAADLSESPGRRRNFEEADSGDNPALTKRIAAAHYRSLKVVGRHEHGNVIRHTPKPKKVVNKIVQL</sequence>
<name>A0A8J4M4Y6_9BACL</name>
<evidence type="ECO:0000313" key="3">
    <source>
        <dbReference type="Proteomes" id="UP000677918"/>
    </source>
</evidence>
<gene>
    <name evidence="2" type="ORF">XYCOK13_42300</name>
</gene>
<evidence type="ECO:0000313" key="2">
    <source>
        <dbReference type="EMBL" id="GIQ71406.1"/>
    </source>
</evidence>
<feature type="region of interest" description="Disordered" evidence="1">
    <location>
        <begin position="26"/>
        <end position="50"/>
    </location>
</feature>
<reference evidence="2" key="1">
    <citation type="submission" date="2021-04" db="EMBL/GenBank/DDBJ databases">
        <title>Draft genome sequence of Xylanibacillus composti strain K13.</title>
        <authorList>
            <person name="Uke A."/>
            <person name="Chhe C."/>
            <person name="Baramee S."/>
            <person name="Kosugi A."/>
        </authorList>
    </citation>
    <scope>NUCLEOTIDE SEQUENCE</scope>
    <source>
        <strain evidence="2">K13</strain>
    </source>
</reference>
<dbReference type="Proteomes" id="UP000677918">
    <property type="component" value="Unassembled WGS sequence"/>
</dbReference>
<protein>
    <submittedName>
        <fullName evidence="2">Uncharacterized protein</fullName>
    </submittedName>
</protein>